<dbReference type="AlphaFoldDB" id="A0A5C0VIY8"/>
<keyword evidence="4" id="KW-0106">Calcium</keyword>
<reference evidence="6 7" key="1">
    <citation type="submission" date="2019-08" db="EMBL/GenBank/DDBJ databases">
        <title>Pedobacter sp. nov., isolated from Han river, South Korea.</title>
        <authorList>
            <person name="Lee D.-H."/>
            <person name="Kim Y.-S."/>
            <person name="Hwang E.-M."/>
            <person name="Le Tran T.C."/>
            <person name="Cha C.-J."/>
        </authorList>
    </citation>
    <scope>NUCLEOTIDE SEQUENCE [LARGE SCALE GENOMIC DNA]</scope>
    <source>
        <strain evidence="6 7">CJ43</strain>
    </source>
</reference>
<dbReference type="SUPFAM" id="SSF53649">
    <property type="entry name" value="Alkaline phosphatase-like"/>
    <property type="match status" value="1"/>
</dbReference>
<comment type="similarity">
    <text evidence="1">Belongs to the sulfatase family.</text>
</comment>
<dbReference type="CDD" id="cd16027">
    <property type="entry name" value="SGSH"/>
    <property type="match status" value="1"/>
</dbReference>
<evidence type="ECO:0000259" key="5">
    <source>
        <dbReference type="Pfam" id="PF00884"/>
    </source>
</evidence>
<keyword evidence="3 6" id="KW-0378">Hydrolase</keyword>
<keyword evidence="2" id="KW-0479">Metal-binding</keyword>
<evidence type="ECO:0000313" key="6">
    <source>
        <dbReference type="EMBL" id="QEK50974.1"/>
    </source>
</evidence>
<dbReference type="Proteomes" id="UP000323653">
    <property type="component" value="Chromosome"/>
</dbReference>
<evidence type="ECO:0000256" key="3">
    <source>
        <dbReference type="ARBA" id="ARBA00022801"/>
    </source>
</evidence>
<dbReference type="KEGG" id="pej:FYC62_04250"/>
<protein>
    <submittedName>
        <fullName evidence="6">Sulfatase-like hydrolase/transferase</fullName>
    </submittedName>
</protein>
<evidence type="ECO:0000256" key="4">
    <source>
        <dbReference type="ARBA" id="ARBA00022837"/>
    </source>
</evidence>
<sequence length="542" mass="62246">MLNKNIRYILMLSIGFTLLSNQFLKAQEKVKRPNILWITCEDMSANLPMYGDSTIQTPHLSKFAQQAVKYTRMYSVAGVCAPSRSGIITGMYPPAIGTQHMRTGTGGEKDPTIPSYQAVTPPEVKAFPEYLRAAGYYCTNNQKTDYQIGEPFTVWDDCSKDAHWRNRPKDKPFFAVFNINETHESMIWKNANRPLRVNPKDIKLPPYYPESDIIRNDIARYYDNIMLMDSIAGSILKQLEDDGLAENTIVFFFSDHGAALPWYKREIYERGLHVPFMVRFPDGQLAKTTNNQLLSFMDLAPTVLSLANIPLPKHFNGQAFLGNQKAESPRQYIFAARDRLDEHYDLVRTVRDSKFQYIRNYQPEKLNYMDVGFRKQMPLMAEILKLKDQQKLDSIQSRWFKSKPVEELYDVEKDPFELNNLAQNPAYAAKLQELRAIQNNWSLQIKDKGFMSEKDMVRLMWSGGIQPITAKPVAQIIQQNKETQIALSSPTNGASIGYKIGDSGSWELYHQPITVKKGVKVYAKAIRYGYKESEEIMITTNK</sequence>
<dbReference type="InterPro" id="IPR024607">
    <property type="entry name" value="Sulfatase_CS"/>
</dbReference>
<dbReference type="GO" id="GO:0046872">
    <property type="term" value="F:metal ion binding"/>
    <property type="evidence" value="ECO:0007669"/>
    <property type="project" value="UniProtKB-KW"/>
</dbReference>
<dbReference type="GO" id="GO:0004065">
    <property type="term" value="F:arylsulfatase activity"/>
    <property type="evidence" value="ECO:0007669"/>
    <property type="project" value="TreeGrafter"/>
</dbReference>
<proteinExistence type="inferred from homology"/>
<dbReference type="RefSeq" id="WP_149074050.1">
    <property type="nucleotide sequence ID" value="NZ_CP043329.1"/>
</dbReference>
<dbReference type="PANTHER" id="PTHR42693:SF53">
    <property type="entry name" value="ENDO-4-O-SULFATASE"/>
    <property type="match status" value="1"/>
</dbReference>
<dbReference type="InterPro" id="IPR000917">
    <property type="entry name" value="Sulfatase_N"/>
</dbReference>
<evidence type="ECO:0000256" key="2">
    <source>
        <dbReference type="ARBA" id="ARBA00022723"/>
    </source>
</evidence>
<dbReference type="EMBL" id="CP043329">
    <property type="protein sequence ID" value="QEK50974.1"/>
    <property type="molecule type" value="Genomic_DNA"/>
</dbReference>
<dbReference type="Pfam" id="PF00884">
    <property type="entry name" value="Sulfatase"/>
    <property type="match status" value="1"/>
</dbReference>
<dbReference type="Gene3D" id="3.40.720.10">
    <property type="entry name" value="Alkaline Phosphatase, subunit A"/>
    <property type="match status" value="1"/>
</dbReference>
<evidence type="ECO:0000313" key="7">
    <source>
        <dbReference type="Proteomes" id="UP000323653"/>
    </source>
</evidence>
<keyword evidence="7" id="KW-1185">Reference proteome</keyword>
<accession>A0A5C0VIY8</accession>
<dbReference type="InterPro" id="IPR017850">
    <property type="entry name" value="Alkaline_phosphatase_core_sf"/>
</dbReference>
<gene>
    <name evidence="6" type="ORF">FYC62_04250</name>
</gene>
<evidence type="ECO:0000256" key="1">
    <source>
        <dbReference type="ARBA" id="ARBA00008779"/>
    </source>
</evidence>
<dbReference type="InterPro" id="IPR050738">
    <property type="entry name" value="Sulfatase"/>
</dbReference>
<keyword evidence="6" id="KW-0808">Transferase</keyword>
<dbReference type="PANTHER" id="PTHR42693">
    <property type="entry name" value="ARYLSULFATASE FAMILY MEMBER"/>
    <property type="match status" value="1"/>
</dbReference>
<name>A0A5C0VIY8_9SPHI</name>
<organism evidence="6 7">
    <name type="scientific">Pedobacter aquae</name>
    <dbReference type="NCBI Taxonomy" id="2605747"/>
    <lineage>
        <taxon>Bacteria</taxon>
        <taxon>Pseudomonadati</taxon>
        <taxon>Bacteroidota</taxon>
        <taxon>Sphingobacteriia</taxon>
        <taxon>Sphingobacteriales</taxon>
        <taxon>Sphingobacteriaceae</taxon>
        <taxon>Pedobacter</taxon>
    </lineage>
</organism>
<feature type="domain" description="Sulfatase N-terminal" evidence="5">
    <location>
        <begin position="33"/>
        <end position="309"/>
    </location>
</feature>
<dbReference type="PROSITE" id="PS00523">
    <property type="entry name" value="SULFATASE_1"/>
    <property type="match status" value="1"/>
</dbReference>
<dbReference type="GO" id="GO:0016740">
    <property type="term" value="F:transferase activity"/>
    <property type="evidence" value="ECO:0007669"/>
    <property type="project" value="UniProtKB-KW"/>
</dbReference>